<dbReference type="AlphaFoldDB" id="A0A4Z1HQR4"/>
<dbReference type="SUPFAM" id="SSF52540">
    <property type="entry name" value="P-loop containing nucleoside triphosphate hydrolases"/>
    <property type="match status" value="2"/>
</dbReference>
<gene>
    <name evidence="6" type="ORF">BOTNAR_0365g00010</name>
</gene>
<feature type="compositionally biased region" description="Acidic residues" evidence="4">
    <location>
        <begin position="661"/>
        <end position="676"/>
    </location>
</feature>
<comment type="caution">
    <text evidence="6">The sequence shown here is derived from an EMBL/GenBank/DDBJ whole genome shotgun (WGS) entry which is preliminary data.</text>
</comment>
<dbReference type="PANTHER" id="PTHR45626:SF22">
    <property type="entry name" value="DNA REPAIR PROTEIN RAD5"/>
    <property type="match status" value="1"/>
</dbReference>
<organism evidence="6 7">
    <name type="scientific">Botryotinia narcissicola</name>
    <dbReference type="NCBI Taxonomy" id="278944"/>
    <lineage>
        <taxon>Eukaryota</taxon>
        <taxon>Fungi</taxon>
        <taxon>Dikarya</taxon>
        <taxon>Ascomycota</taxon>
        <taxon>Pezizomycotina</taxon>
        <taxon>Leotiomycetes</taxon>
        <taxon>Helotiales</taxon>
        <taxon>Sclerotiniaceae</taxon>
        <taxon>Botryotinia</taxon>
    </lineage>
</organism>
<dbReference type="EMBL" id="PQXJ01000365">
    <property type="protein sequence ID" value="TGO51184.1"/>
    <property type="molecule type" value="Genomic_DNA"/>
</dbReference>
<dbReference type="GO" id="GO:0016787">
    <property type="term" value="F:hydrolase activity"/>
    <property type="evidence" value="ECO:0007669"/>
    <property type="project" value="UniProtKB-KW"/>
</dbReference>
<keyword evidence="7" id="KW-1185">Reference proteome</keyword>
<feature type="compositionally biased region" description="Basic and acidic residues" evidence="4">
    <location>
        <begin position="686"/>
        <end position="699"/>
    </location>
</feature>
<keyword evidence="1" id="KW-0547">Nucleotide-binding</keyword>
<dbReference type="GO" id="GO:0005634">
    <property type="term" value="C:nucleus"/>
    <property type="evidence" value="ECO:0007669"/>
    <property type="project" value="TreeGrafter"/>
</dbReference>
<dbReference type="InterPro" id="IPR027417">
    <property type="entry name" value="P-loop_NTPase"/>
</dbReference>
<evidence type="ECO:0000313" key="7">
    <source>
        <dbReference type="Proteomes" id="UP000297452"/>
    </source>
</evidence>
<keyword evidence="3" id="KW-0067">ATP-binding</keyword>
<dbReference type="InterPro" id="IPR001650">
    <property type="entry name" value="Helicase_C-like"/>
</dbReference>
<dbReference type="GO" id="GO:0005524">
    <property type="term" value="F:ATP binding"/>
    <property type="evidence" value="ECO:0007669"/>
    <property type="project" value="UniProtKB-KW"/>
</dbReference>
<evidence type="ECO:0000256" key="2">
    <source>
        <dbReference type="ARBA" id="ARBA00022801"/>
    </source>
</evidence>
<dbReference type="Pfam" id="PF00271">
    <property type="entry name" value="Helicase_C"/>
    <property type="match status" value="1"/>
</dbReference>
<evidence type="ECO:0000259" key="5">
    <source>
        <dbReference type="PROSITE" id="PS51192"/>
    </source>
</evidence>
<dbReference type="GO" id="GO:0006281">
    <property type="term" value="P:DNA repair"/>
    <property type="evidence" value="ECO:0007669"/>
    <property type="project" value="TreeGrafter"/>
</dbReference>
<reference evidence="6 7" key="1">
    <citation type="submission" date="2017-12" db="EMBL/GenBank/DDBJ databases">
        <title>Comparative genomics of Botrytis spp.</title>
        <authorList>
            <person name="Valero-Jimenez C.A."/>
            <person name="Tapia P."/>
            <person name="Veloso J."/>
            <person name="Silva-Moreno E."/>
            <person name="Staats M."/>
            <person name="Valdes J.H."/>
            <person name="Van Kan J.A.L."/>
        </authorList>
    </citation>
    <scope>NUCLEOTIDE SEQUENCE [LARGE SCALE GENOMIC DNA]</scope>
    <source>
        <strain evidence="6 7">MUCL2120</strain>
    </source>
</reference>
<dbReference type="GO" id="GO:0008094">
    <property type="term" value="F:ATP-dependent activity, acting on DNA"/>
    <property type="evidence" value="ECO:0007669"/>
    <property type="project" value="TreeGrafter"/>
</dbReference>
<dbReference type="InterPro" id="IPR038718">
    <property type="entry name" value="SNF2-like_sf"/>
</dbReference>
<dbReference type="PROSITE" id="PS51192">
    <property type="entry name" value="HELICASE_ATP_BIND_1"/>
    <property type="match status" value="1"/>
</dbReference>
<name>A0A4Z1HQR4_9HELO</name>
<sequence>MDVTWMMDMEDSPIRGGIIEGDAGIGKTVTMLMLIYFQWKKKRNMHGVQHLQTLILAPSTLTGVWFDDFIKFFKNLLVCKLFLPDTQIYGADREEARDGKTAKDLDDYLGSLDTADPDTSKIFIISSYTCFPERVFSQDGGDGKILLKNKHKFARLIGDEFHYLKNFGTNMSKCVTAFKFKSILGATGTPILNKVDDLYGYLVLFARCRGYFSTPDLPKKDDMSSLFRIYDDADSSYVSYLADTSPENTEMFRDANQKGYPIQMLCPQAFRLIGGRSKWTPEACRLVLRPILKLIQLRRFMGKRIELTPGEFVTPGESVPPHKMLTVHLTMPRDVHEKYKKMTRTWKDRVGDGERHDDDIEDDVPTHTINIQANRGLMHASFDPSLASLTVTVKEGLRSGCSKEVNQWRSLDNDHGATFKFLKSKSANEQKYTPYSERLPMAVTLMYDSLKLRFIMLQLFIWKKQGERAVIFFKWPMPQWACESLLELLQFKVLSLCAWHTTAEREEIIRKFNEDKFECDALLINYPIGAHGLNIQERARFMILAEYAHSMEIFRKAGGRLVRIGATRAVLILILHTVGTHDDALRLNLLKKLIPRITAEAVFPTENEREIRREAMWMARTLLGVNGVVVPKELENTRDGAGAFSPDYYNTRDLDSADGAQSDEDGIEETDSDDECNASINSARSDSMELEHYAMDRSF</sequence>
<dbReference type="OrthoDB" id="3563473at2759"/>
<dbReference type="Pfam" id="PF00176">
    <property type="entry name" value="SNF2-rel_dom"/>
    <property type="match status" value="1"/>
</dbReference>
<feature type="domain" description="Helicase ATP-binding" evidence="5">
    <location>
        <begin position="8"/>
        <end position="208"/>
    </location>
</feature>
<dbReference type="InterPro" id="IPR000330">
    <property type="entry name" value="SNF2_N"/>
</dbReference>
<proteinExistence type="predicted"/>
<feature type="region of interest" description="Disordered" evidence="4">
    <location>
        <begin position="653"/>
        <end position="699"/>
    </location>
</feature>
<dbReference type="Gene3D" id="3.40.50.300">
    <property type="entry name" value="P-loop containing nucleotide triphosphate hydrolases"/>
    <property type="match status" value="1"/>
</dbReference>
<accession>A0A4Z1HQR4</accession>
<protein>
    <recommendedName>
        <fullName evidence="5">Helicase ATP-binding domain-containing protein</fullName>
    </recommendedName>
</protein>
<dbReference type="Proteomes" id="UP000297452">
    <property type="component" value="Unassembled WGS sequence"/>
</dbReference>
<evidence type="ECO:0000256" key="1">
    <source>
        <dbReference type="ARBA" id="ARBA00022741"/>
    </source>
</evidence>
<dbReference type="STRING" id="278944.A0A4Z1HQR4"/>
<dbReference type="PANTHER" id="PTHR45626">
    <property type="entry name" value="TRANSCRIPTION TERMINATION FACTOR 2-RELATED"/>
    <property type="match status" value="1"/>
</dbReference>
<dbReference type="Gene3D" id="3.40.50.10810">
    <property type="entry name" value="Tandem AAA-ATPase domain"/>
    <property type="match status" value="1"/>
</dbReference>
<evidence type="ECO:0000256" key="3">
    <source>
        <dbReference type="ARBA" id="ARBA00022840"/>
    </source>
</evidence>
<dbReference type="InterPro" id="IPR050628">
    <property type="entry name" value="SNF2_RAD54_helicase_TF"/>
</dbReference>
<dbReference type="InterPro" id="IPR014001">
    <property type="entry name" value="Helicase_ATP-bd"/>
</dbReference>
<evidence type="ECO:0000256" key="4">
    <source>
        <dbReference type="SAM" id="MobiDB-lite"/>
    </source>
</evidence>
<evidence type="ECO:0000313" key="6">
    <source>
        <dbReference type="EMBL" id="TGO51184.1"/>
    </source>
</evidence>
<keyword evidence="2" id="KW-0378">Hydrolase</keyword>